<accession>A0ABS5JRL7</accession>
<name>A0ABS5JRL7_9BACT</name>
<feature type="signal peptide" evidence="1">
    <location>
        <begin position="1"/>
        <end position="18"/>
    </location>
</feature>
<reference evidence="2 3" key="1">
    <citation type="journal article" date="2015" name="Int. J. Syst. Evol. Microbiol.">
        <title>Carboxylicivirga linearis sp. nov., isolated from a sea cucumber culture pond.</title>
        <authorList>
            <person name="Wang F.Q."/>
            <person name="Zhou Y.X."/>
            <person name="Lin X.Z."/>
            <person name="Chen G.J."/>
            <person name="Du Z.J."/>
        </authorList>
    </citation>
    <scope>NUCLEOTIDE SEQUENCE [LARGE SCALE GENOMIC DNA]</scope>
    <source>
        <strain evidence="2 3">FB218</strain>
    </source>
</reference>
<evidence type="ECO:0000313" key="2">
    <source>
        <dbReference type="EMBL" id="MBS2097529.1"/>
    </source>
</evidence>
<evidence type="ECO:0000313" key="3">
    <source>
        <dbReference type="Proteomes" id="UP000708576"/>
    </source>
</evidence>
<comment type="caution">
    <text evidence="2">The sequence shown here is derived from an EMBL/GenBank/DDBJ whole genome shotgun (WGS) entry which is preliminary data.</text>
</comment>
<protein>
    <submittedName>
        <fullName evidence="2">Uncharacterized protein</fullName>
    </submittedName>
</protein>
<keyword evidence="1" id="KW-0732">Signal</keyword>
<feature type="chain" id="PRO_5045366699" evidence="1">
    <location>
        <begin position="19"/>
        <end position="380"/>
    </location>
</feature>
<dbReference type="EMBL" id="JAGUCO010000002">
    <property type="protein sequence ID" value="MBS2097529.1"/>
    <property type="molecule type" value="Genomic_DNA"/>
</dbReference>
<dbReference type="Proteomes" id="UP000708576">
    <property type="component" value="Unassembled WGS sequence"/>
</dbReference>
<keyword evidence="3" id="KW-1185">Reference proteome</keyword>
<dbReference type="RefSeq" id="WP_212214051.1">
    <property type="nucleotide sequence ID" value="NZ_JAGUCO010000002.1"/>
</dbReference>
<evidence type="ECO:0000256" key="1">
    <source>
        <dbReference type="SAM" id="SignalP"/>
    </source>
</evidence>
<organism evidence="2 3">
    <name type="scientific">Carboxylicivirga linearis</name>
    <dbReference type="NCBI Taxonomy" id="1628157"/>
    <lineage>
        <taxon>Bacteria</taxon>
        <taxon>Pseudomonadati</taxon>
        <taxon>Bacteroidota</taxon>
        <taxon>Bacteroidia</taxon>
        <taxon>Marinilabiliales</taxon>
        <taxon>Marinilabiliaceae</taxon>
        <taxon>Carboxylicivirga</taxon>
    </lineage>
</organism>
<gene>
    <name evidence="2" type="ORF">KEM10_04505</name>
</gene>
<sequence length="380" mass="43605">MKKIIFLLAIVLGLLHVACDPMEDIKEEIEDIQDMQDERDRFYSELEAAPEAYTLTDEDYELSSNDDVANYKNFSANALPKDFLPEILIQKFYGENAQAMMITYDYYERPTVDEDGAREISEDEYAEMGNNYGSFSDEDEAEYLIGKLLDRKEYADESGVEMTVSYILYSTGETRYVKVNADFSTELLDYASDAIEVTEDQYESLGNGRYNNFDDIDQAQERLALLAETEGTAPITYSCVVYRNYINTYVVYMYNGSNWIVKQSVMAVSEELNFALDEDNIRNSYWWADPAIKITLGTEDYNLFDETSYYQNFDLRSGNTPGTDRSLLVEMVGEMLDTNYSAVEDQQYLVTYAYYDGSNGSTTIRVIKTGGVWAEYSDEE</sequence>
<proteinExistence type="predicted"/>